<keyword evidence="3" id="KW-0328">Glycosyltransferase</keyword>
<feature type="domain" description="Galactosyltransferase C-terminal" evidence="6">
    <location>
        <begin position="179"/>
        <end position="227"/>
    </location>
</feature>
<dbReference type="PANTHER" id="PTHR43179:SF12">
    <property type="entry name" value="GALACTOFURANOSYLTRANSFERASE GLFT2"/>
    <property type="match status" value="1"/>
</dbReference>
<dbReference type="GO" id="GO:0016757">
    <property type="term" value="F:glycosyltransferase activity"/>
    <property type="evidence" value="ECO:0007669"/>
    <property type="project" value="UniProtKB-KW"/>
</dbReference>
<keyword evidence="4" id="KW-0808">Transferase</keyword>
<gene>
    <name evidence="7" type="ORF">Rhe02_92810</name>
</gene>
<dbReference type="Proteomes" id="UP000612899">
    <property type="component" value="Unassembled WGS sequence"/>
</dbReference>
<evidence type="ECO:0000313" key="8">
    <source>
        <dbReference type="Proteomes" id="UP000612899"/>
    </source>
</evidence>
<keyword evidence="8" id="KW-1185">Reference proteome</keyword>
<evidence type="ECO:0000256" key="3">
    <source>
        <dbReference type="ARBA" id="ARBA00022676"/>
    </source>
</evidence>
<evidence type="ECO:0000256" key="2">
    <source>
        <dbReference type="ARBA" id="ARBA00006739"/>
    </source>
</evidence>
<protein>
    <recommendedName>
        <fullName evidence="9">Glycosyltransferase</fullName>
    </recommendedName>
</protein>
<comment type="similarity">
    <text evidence="2">Belongs to the glycosyltransferase 2 family.</text>
</comment>
<feature type="domain" description="Glycosyltransferase 2-like" evidence="5">
    <location>
        <begin position="3"/>
        <end position="97"/>
    </location>
</feature>
<evidence type="ECO:0008006" key="9">
    <source>
        <dbReference type="Google" id="ProtNLM"/>
    </source>
</evidence>
<accession>A0A8J3VL76</accession>
<evidence type="ECO:0000259" key="5">
    <source>
        <dbReference type="Pfam" id="PF00535"/>
    </source>
</evidence>
<name>A0A8J3VL76_9ACTN</name>
<dbReference type="Pfam" id="PF00535">
    <property type="entry name" value="Glycos_transf_2"/>
    <property type="match status" value="1"/>
</dbReference>
<comment type="pathway">
    <text evidence="1">Cell wall biogenesis; cell wall polysaccharide biosynthesis.</text>
</comment>
<sequence length="304" mass="32441">MRNRAFAITAVLDALTASEGVAAELIVVDDASGDGSAFRAAAHPSRPTVVRLEKPCGSSVARNVGTALASTGTIVYLDGDMVLPQGVLSELACRAADDLVLLGFRQHVPFPAFQAGPLAPVTADLEQDPRVRSIVPAGVLPFSGAVVDRPARCDLLNDTDDLLKLGNGRWVFDWSLPRTIITAMVAMPREAIIETGGFHPGFHGLWGAEDAYVGAKLIAAGCRVAPVRTAVGWHIDPPGTQKENHRKQASLRRTVAFYKSLLAQPMPVGARQWFFEHTSKVLRDAVAITGRRGVLPTIITTSPN</sequence>
<dbReference type="InterPro" id="IPR027791">
    <property type="entry name" value="Galactosyl_T_C"/>
</dbReference>
<evidence type="ECO:0000256" key="1">
    <source>
        <dbReference type="ARBA" id="ARBA00004776"/>
    </source>
</evidence>
<dbReference type="Gene3D" id="3.90.550.10">
    <property type="entry name" value="Spore Coat Polysaccharide Biosynthesis Protein SpsA, Chain A"/>
    <property type="match status" value="1"/>
</dbReference>
<dbReference type="InterPro" id="IPR029044">
    <property type="entry name" value="Nucleotide-diphossugar_trans"/>
</dbReference>
<dbReference type="Pfam" id="PF02709">
    <property type="entry name" value="Glyco_transf_7C"/>
    <property type="match status" value="1"/>
</dbReference>
<dbReference type="AlphaFoldDB" id="A0A8J3VL76"/>
<comment type="caution">
    <text evidence="7">The sequence shown here is derived from an EMBL/GenBank/DDBJ whole genome shotgun (WGS) entry which is preliminary data.</text>
</comment>
<proteinExistence type="inferred from homology"/>
<dbReference type="InterPro" id="IPR001173">
    <property type="entry name" value="Glyco_trans_2-like"/>
</dbReference>
<reference evidence="7" key="1">
    <citation type="submission" date="2021-01" db="EMBL/GenBank/DDBJ databases">
        <title>Whole genome shotgun sequence of Rhizocola hellebori NBRC 109834.</title>
        <authorList>
            <person name="Komaki H."/>
            <person name="Tamura T."/>
        </authorList>
    </citation>
    <scope>NUCLEOTIDE SEQUENCE</scope>
    <source>
        <strain evidence="7">NBRC 109834</strain>
    </source>
</reference>
<evidence type="ECO:0000259" key="6">
    <source>
        <dbReference type="Pfam" id="PF02709"/>
    </source>
</evidence>
<evidence type="ECO:0000256" key="4">
    <source>
        <dbReference type="ARBA" id="ARBA00022679"/>
    </source>
</evidence>
<organism evidence="7 8">
    <name type="scientific">Rhizocola hellebori</name>
    <dbReference type="NCBI Taxonomy" id="1392758"/>
    <lineage>
        <taxon>Bacteria</taxon>
        <taxon>Bacillati</taxon>
        <taxon>Actinomycetota</taxon>
        <taxon>Actinomycetes</taxon>
        <taxon>Micromonosporales</taxon>
        <taxon>Micromonosporaceae</taxon>
        <taxon>Rhizocola</taxon>
    </lineage>
</organism>
<dbReference type="SUPFAM" id="SSF53448">
    <property type="entry name" value="Nucleotide-diphospho-sugar transferases"/>
    <property type="match status" value="1"/>
</dbReference>
<dbReference type="PANTHER" id="PTHR43179">
    <property type="entry name" value="RHAMNOSYLTRANSFERASE WBBL"/>
    <property type="match status" value="1"/>
</dbReference>
<dbReference type="EMBL" id="BONY01000123">
    <property type="protein sequence ID" value="GIH11214.1"/>
    <property type="molecule type" value="Genomic_DNA"/>
</dbReference>
<evidence type="ECO:0000313" key="7">
    <source>
        <dbReference type="EMBL" id="GIH11214.1"/>
    </source>
</evidence>
<dbReference type="CDD" id="cd00761">
    <property type="entry name" value="Glyco_tranf_GTA_type"/>
    <property type="match status" value="1"/>
</dbReference>